<evidence type="ECO:0000259" key="4">
    <source>
        <dbReference type="PROSITE" id="PS50015"/>
    </source>
</evidence>
<gene>
    <name evidence="5" type="ORF">CAMP_LOCUS11657</name>
</gene>
<dbReference type="InterPro" id="IPR007856">
    <property type="entry name" value="SapB_1"/>
</dbReference>
<keyword evidence="2" id="KW-0325">Glycoprotein</keyword>
<dbReference type="PANTHER" id="PTHR11480:SF3">
    <property type="entry name" value="BCDNA.GH08312"/>
    <property type="match status" value="1"/>
</dbReference>
<dbReference type="PANTHER" id="PTHR11480">
    <property type="entry name" value="SAPOSIN-RELATED"/>
    <property type="match status" value="1"/>
</dbReference>
<dbReference type="Proteomes" id="UP001152747">
    <property type="component" value="Unassembled WGS sequence"/>
</dbReference>
<evidence type="ECO:0000313" key="6">
    <source>
        <dbReference type="Proteomes" id="UP001152747"/>
    </source>
</evidence>
<proteinExistence type="predicted"/>
<feature type="signal peptide" evidence="3">
    <location>
        <begin position="1"/>
        <end position="15"/>
    </location>
</feature>
<comment type="caution">
    <text evidence="5">The sequence shown here is derived from an EMBL/GenBank/DDBJ whole genome shotgun (WGS) entry which is preliminary data.</text>
</comment>
<dbReference type="SMART" id="SM00741">
    <property type="entry name" value="SapB"/>
    <property type="match status" value="3"/>
</dbReference>
<evidence type="ECO:0000256" key="1">
    <source>
        <dbReference type="ARBA" id="ARBA00023157"/>
    </source>
</evidence>
<keyword evidence="3" id="KW-0732">Signal</keyword>
<dbReference type="PROSITE" id="PS50015">
    <property type="entry name" value="SAP_B"/>
    <property type="match status" value="3"/>
</dbReference>
<reference evidence="5" key="1">
    <citation type="submission" date="2022-11" db="EMBL/GenBank/DDBJ databases">
        <authorList>
            <person name="Kikuchi T."/>
        </authorList>
    </citation>
    <scope>NUCLEOTIDE SEQUENCE</scope>
    <source>
        <strain evidence="5">PS1010</strain>
    </source>
</reference>
<organism evidence="5 6">
    <name type="scientific">Caenorhabditis angaria</name>
    <dbReference type="NCBI Taxonomy" id="860376"/>
    <lineage>
        <taxon>Eukaryota</taxon>
        <taxon>Metazoa</taxon>
        <taxon>Ecdysozoa</taxon>
        <taxon>Nematoda</taxon>
        <taxon>Chromadorea</taxon>
        <taxon>Rhabditida</taxon>
        <taxon>Rhabditina</taxon>
        <taxon>Rhabditomorpha</taxon>
        <taxon>Rhabditoidea</taxon>
        <taxon>Rhabditidae</taxon>
        <taxon>Peloderinae</taxon>
        <taxon>Caenorhabditis</taxon>
    </lineage>
</organism>
<evidence type="ECO:0000256" key="3">
    <source>
        <dbReference type="SAM" id="SignalP"/>
    </source>
</evidence>
<feature type="chain" id="PRO_5040297683" description="Saposin B-type domain-containing protein" evidence="3">
    <location>
        <begin position="16"/>
        <end position="433"/>
    </location>
</feature>
<dbReference type="GO" id="GO:0006629">
    <property type="term" value="P:lipid metabolic process"/>
    <property type="evidence" value="ECO:0007669"/>
    <property type="project" value="InterPro"/>
</dbReference>
<keyword evidence="1" id="KW-1015">Disulfide bond</keyword>
<sequence length="433" mass="48844">MKFLLIALLCVTVTAYHDKKSMLESNRIMDPEELKGIKSAACDECQSVIQKIIDASKDPKKLEELKLVLSMLCKETSYIEECRLFVNNIDKFIDTLAPYLKNPKAICSRVHLCSNKKIESFHKLLLEYTARAGKALTSGPKIVCDECEFAVKELKTALENKDLQTDVRNFLRENVCNVLGSYRGFCDLVVDEYLPQFIQQADAILSDPHQVCVDVHACDASRQTPRKKYNFNKGEVENIETEMEKFWGGLTMKSKHGEILAMSCFECQLMVDGLQEEMISQRKEIAGDIQSFACNKIVPENMTASCNDFLSIYLPTVIQMTIEQVTAKGICQANKCCPVNLDQSVYKSFSYQDLESNKCGVMKNLEGYMKENLETSALKKFVESSLTGSICEKAFRIFAPICQQFMGVTAESFVKTTVSLASNQKFSRALQCH</sequence>
<dbReference type="SUPFAM" id="SSF47862">
    <property type="entry name" value="Saposin"/>
    <property type="match status" value="3"/>
</dbReference>
<dbReference type="Gene3D" id="1.10.225.10">
    <property type="entry name" value="Saposin-like"/>
    <property type="match status" value="3"/>
</dbReference>
<dbReference type="AlphaFoldDB" id="A0A9P1N2I3"/>
<dbReference type="InterPro" id="IPR011001">
    <property type="entry name" value="Saposin-like"/>
</dbReference>
<dbReference type="Pfam" id="PF05184">
    <property type="entry name" value="SapB_1"/>
    <property type="match status" value="1"/>
</dbReference>
<dbReference type="InterPro" id="IPR008138">
    <property type="entry name" value="SapB_2"/>
</dbReference>
<feature type="domain" description="Saposin B-type" evidence="4">
    <location>
        <begin position="140"/>
        <end position="222"/>
    </location>
</feature>
<name>A0A9P1N2I3_9PELO</name>
<dbReference type="InterPro" id="IPR008139">
    <property type="entry name" value="SaposinB_dom"/>
</dbReference>
<evidence type="ECO:0000313" key="5">
    <source>
        <dbReference type="EMBL" id="CAI5449020.1"/>
    </source>
</evidence>
<dbReference type="OrthoDB" id="69496at2759"/>
<protein>
    <recommendedName>
        <fullName evidence="4">Saposin B-type domain-containing protein</fullName>
    </recommendedName>
</protein>
<evidence type="ECO:0000256" key="2">
    <source>
        <dbReference type="ARBA" id="ARBA00023180"/>
    </source>
</evidence>
<dbReference type="Pfam" id="PF03489">
    <property type="entry name" value="SapB_2"/>
    <property type="match status" value="2"/>
</dbReference>
<feature type="domain" description="Saposin B-type" evidence="4">
    <location>
        <begin position="260"/>
        <end position="341"/>
    </location>
</feature>
<keyword evidence="6" id="KW-1185">Reference proteome</keyword>
<feature type="domain" description="Saposin B-type" evidence="4">
    <location>
        <begin position="38"/>
        <end position="117"/>
    </location>
</feature>
<dbReference type="InterPro" id="IPR051428">
    <property type="entry name" value="Sphingo_Act-Surfact_Prot"/>
</dbReference>
<accession>A0A9P1N2I3</accession>
<dbReference type="EMBL" id="CANHGI010000004">
    <property type="protein sequence ID" value="CAI5449020.1"/>
    <property type="molecule type" value="Genomic_DNA"/>
</dbReference>